<evidence type="ECO:0000313" key="1">
    <source>
        <dbReference type="EMBL" id="GFS28578.1"/>
    </source>
</evidence>
<proteinExistence type="predicted"/>
<reference evidence="1" key="2">
    <citation type="submission" date="2020-08" db="EMBL/GenBank/DDBJ databases">
        <title>De Novo Assembly of kiwifruit Actinidia rufa.</title>
        <authorList>
            <person name="Sugita-Konishi S."/>
            <person name="Sato K."/>
            <person name="Mori E."/>
            <person name="Abe Y."/>
            <person name="Kisaki G."/>
            <person name="Hamano K."/>
            <person name="Suezawa K."/>
            <person name="Otani M."/>
            <person name="Fukuda T."/>
            <person name="Manabe T."/>
            <person name="Gomi K."/>
            <person name="Tabuchi M."/>
            <person name="Akimitsu K."/>
            <person name="Kataoka I."/>
        </authorList>
    </citation>
    <scope>NUCLEOTIDE SEQUENCE</scope>
    <source>
        <strain evidence="1">Fuchu</strain>
    </source>
</reference>
<comment type="caution">
    <text evidence="1">The sequence shown here is derived from an EMBL/GenBank/DDBJ whole genome shotgun (WGS) entry which is preliminary data.</text>
</comment>
<dbReference type="AlphaFoldDB" id="A0A7J0D6W6"/>
<keyword evidence="3" id="KW-1185">Reference proteome</keyword>
<dbReference type="EMBL" id="BJWL01000045">
    <property type="protein sequence ID" value="GFS28578.1"/>
    <property type="molecule type" value="Genomic_DNA"/>
</dbReference>
<dbReference type="EMBL" id="BJWL01000023">
    <property type="protein sequence ID" value="GFZ12094.1"/>
    <property type="molecule type" value="Genomic_DNA"/>
</dbReference>
<gene>
    <name evidence="1" type="ORF">Acr_00g0002590</name>
    <name evidence="2" type="ORF">Acr_23g0004790</name>
</gene>
<evidence type="ECO:0000313" key="3">
    <source>
        <dbReference type="Proteomes" id="UP000585474"/>
    </source>
</evidence>
<accession>A0A7J0D6W6</accession>
<dbReference type="OrthoDB" id="1750419at2759"/>
<protein>
    <submittedName>
        <fullName evidence="1">Uncharacterized protein</fullName>
    </submittedName>
</protein>
<dbReference type="Proteomes" id="UP000585474">
    <property type="component" value="Unassembled WGS sequence"/>
</dbReference>
<name>A0A7J0D6W6_9ERIC</name>
<sequence>MSERLKESVLKTEVLIGIPGVRIPLHPRGHKFSLALSIDKNESDRLDDGMGSLSYDLVRIFSPFRYLPLSLYRLGKGRVDYLWELSRRSRWSCVDTSYPHRKLTLFHTLPVDATAAITLAAGGEWLSDTLEVLFGKRDVYPGAVVLPNRSAGDAFVWYSKLFSYLYRFATVWLDTMHWQPQLGPGFLTLYASVPSKIRFPPFSVLPLFRGSSSGIVKVCSERGPMIYSTRVLRLRLLRYMGLTPPNPKPPGDGALESQRIPYLKVRGVFIDRPTVVLYTAMRPSTGFRFHRLSFQHSRKCVAVGFYSEIGKCSGEGFGDELYSTNPTKSHRTRKENLAVPFCLHDANSKRRRTQL</sequence>
<evidence type="ECO:0000313" key="2">
    <source>
        <dbReference type="EMBL" id="GFZ12094.1"/>
    </source>
</evidence>
<reference evidence="2 3" key="1">
    <citation type="submission" date="2019-07" db="EMBL/GenBank/DDBJ databases">
        <title>De Novo Assembly of kiwifruit Actinidia rufa.</title>
        <authorList>
            <person name="Sugita-Konishi S."/>
            <person name="Sato K."/>
            <person name="Mori E."/>
            <person name="Abe Y."/>
            <person name="Kisaki G."/>
            <person name="Hamano K."/>
            <person name="Suezawa K."/>
            <person name="Otani M."/>
            <person name="Fukuda T."/>
            <person name="Manabe T."/>
            <person name="Gomi K."/>
            <person name="Tabuchi M."/>
            <person name="Akimitsu K."/>
            <person name="Kataoka I."/>
        </authorList>
    </citation>
    <scope>NUCLEOTIDE SEQUENCE [LARGE SCALE GENOMIC DNA]</scope>
    <source>
        <strain evidence="3">cv. Fuchu</strain>
        <strain evidence="2">Fuchu</strain>
    </source>
</reference>
<organism evidence="1 3">
    <name type="scientific">Actinidia rufa</name>
    <dbReference type="NCBI Taxonomy" id="165716"/>
    <lineage>
        <taxon>Eukaryota</taxon>
        <taxon>Viridiplantae</taxon>
        <taxon>Streptophyta</taxon>
        <taxon>Embryophyta</taxon>
        <taxon>Tracheophyta</taxon>
        <taxon>Spermatophyta</taxon>
        <taxon>Magnoliopsida</taxon>
        <taxon>eudicotyledons</taxon>
        <taxon>Gunneridae</taxon>
        <taxon>Pentapetalae</taxon>
        <taxon>asterids</taxon>
        <taxon>Ericales</taxon>
        <taxon>Actinidiaceae</taxon>
        <taxon>Actinidia</taxon>
    </lineage>
</organism>